<evidence type="ECO:0000256" key="2">
    <source>
        <dbReference type="ARBA" id="ARBA00022559"/>
    </source>
</evidence>
<dbReference type="GeneID" id="25369673"/>
<dbReference type="Pfam" id="PF10417">
    <property type="entry name" value="1-cysPrx_C"/>
    <property type="match status" value="1"/>
</dbReference>
<organism evidence="10 11">
    <name type="scientific">Aureobasidium subglaciale (strain EXF-2481)</name>
    <name type="common">Aureobasidium pullulans var. subglaciale</name>
    <dbReference type="NCBI Taxonomy" id="1043005"/>
    <lineage>
        <taxon>Eukaryota</taxon>
        <taxon>Fungi</taxon>
        <taxon>Dikarya</taxon>
        <taxon>Ascomycota</taxon>
        <taxon>Pezizomycotina</taxon>
        <taxon>Dothideomycetes</taxon>
        <taxon>Dothideomycetidae</taxon>
        <taxon>Dothideales</taxon>
        <taxon>Saccotheciaceae</taxon>
        <taxon>Aureobasidium</taxon>
    </lineage>
</organism>
<keyword evidence="3" id="KW-0677">Repeat</keyword>
<dbReference type="PROSITE" id="PS51352">
    <property type="entry name" value="THIOREDOXIN_2"/>
    <property type="match status" value="1"/>
</dbReference>
<evidence type="ECO:0000256" key="6">
    <source>
        <dbReference type="ARBA" id="ARBA00023284"/>
    </source>
</evidence>
<dbReference type="SUPFAM" id="SSF52833">
    <property type="entry name" value="Thioredoxin-like"/>
    <property type="match status" value="1"/>
</dbReference>
<dbReference type="OrthoDB" id="10001928at2759"/>
<dbReference type="InterPro" id="IPR045020">
    <property type="entry name" value="PRX_1cys"/>
</dbReference>
<feature type="compositionally biased region" description="Acidic residues" evidence="8">
    <location>
        <begin position="532"/>
        <end position="545"/>
    </location>
</feature>
<dbReference type="InterPro" id="IPR015915">
    <property type="entry name" value="Kelch-typ_b-propeller"/>
</dbReference>
<dbReference type="InParanoid" id="A0A074ZIJ5"/>
<evidence type="ECO:0000313" key="10">
    <source>
        <dbReference type="EMBL" id="KEQ98376.1"/>
    </source>
</evidence>
<evidence type="ECO:0000256" key="4">
    <source>
        <dbReference type="ARBA" id="ARBA00022862"/>
    </source>
</evidence>
<keyword evidence="4" id="KW-0049">Antioxidant</keyword>
<proteinExistence type="inferred from homology"/>
<evidence type="ECO:0000256" key="5">
    <source>
        <dbReference type="ARBA" id="ARBA00023002"/>
    </source>
</evidence>
<dbReference type="Pfam" id="PF24681">
    <property type="entry name" value="Kelch_KLHDC2_KLHL20_DRC7"/>
    <property type="match status" value="1"/>
</dbReference>
<keyword evidence="5" id="KW-0560">Oxidoreductase</keyword>
<dbReference type="GO" id="GO:0005829">
    <property type="term" value="C:cytosol"/>
    <property type="evidence" value="ECO:0007669"/>
    <property type="project" value="TreeGrafter"/>
</dbReference>
<dbReference type="Proteomes" id="UP000030641">
    <property type="component" value="Unassembled WGS sequence"/>
</dbReference>
<dbReference type="InterPro" id="IPR000866">
    <property type="entry name" value="AhpC/TSA"/>
</dbReference>
<dbReference type="SUPFAM" id="SSF117281">
    <property type="entry name" value="Kelch motif"/>
    <property type="match status" value="1"/>
</dbReference>
<dbReference type="CDD" id="cd03016">
    <property type="entry name" value="PRX_1cys"/>
    <property type="match status" value="1"/>
</dbReference>
<feature type="region of interest" description="Disordered" evidence="8">
    <location>
        <begin position="225"/>
        <end position="280"/>
    </location>
</feature>
<dbReference type="HOGENOM" id="CLU_005349_1_1_1"/>
<keyword evidence="11" id="KW-1185">Reference proteome</keyword>
<dbReference type="OMA" id="CPMLIYS"/>
<feature type="compositionally biased region" description="Basic and acidic residues" evidence="8">
    <location>
        <begin position="1036"/>
        <end position="1047"/>
    </location>
</feature>
<dbReference type="FunFam" id="3.40.30.10:FF:000011">
    <property type="entry name" value="Peroxiredoxin PRX1"/>
    <property type="match status" value="1"/>
</dbReference>
<dbReference type="GO" id="GO:0005739">
    <property type="term" value="C:mitochondrion"/>
    <property type="evidence" value="ECO:0007669"/>
    <property type="project" value="TreeGrafter"/>
</dbReference>
<dbReference type="RefSeq" id="XP_013346954.1">
    <property type="nucleotide sequence ID" value="XM_013491500.1"/>
</dbReference>
<dbReference type="STRING" id="1043005.A0A074ZIJ5"/>
<feature type="domain" description="Thioredoxin" evidence="9">
    <location>
        <begin position="8"/>
        <end position="171"/>
    </location>
</feature>
<feature type="compositionally biased region" description="Polar residues" evidence="8">
    <location>
        <begin position="993"/>
        <end position="1008"/>
    </location>
</feature>
<protein>
    <recommendedName>
        <fullName evidence="9">Thioredoxin domain-containing protein</fullName>
    </recommendedName>
</protein>
<name>A0A074ZIJ5_AURSE</name>
<evidence type="ECO:0000313" key="11">
    <source>
        <dbReference type="Proteomes" id="UP000030641"/>
    </source>
</evidence>
<dbReference type="Gene3D" id="3.30.1020.10">
    <property type="entry name" value="Antioxidant, Horf6, Chain A, domain2"/>
    <property type="match status" value="1"/>
</dbReference>
<dbReference type="InterPro" id="IPR036249">
    <property type="entry name" value="Thioredoxin-like_sf"/>
</dbReference>
<accession>A0A074ZIJ5</accession>
<dbReference type="GO" id="GO:0045454">
    <property type="term" value="P:cell redox homeostasis"/>
    <property type="evidence" value="ECO:0007669"/>
    <property type="project" value="TreeGrafter"/>
</dbReference>
<comment type="similarity">
    <text evidence="7">Belongs to the peroxiredoxin family. Prx6 subfamily.</text>
</comment>
<dbReference type="GO" id="GO:0051920">
    <property type="term" value="F:peroxiredoxin activity"/>
    <property type="evidence" value="ECO:0007669"/>
    <property type="project" value="InterPro"/>
</dbReference>
<evidence type="ECO:0000256" key="7">
    <source>
        <dbReference type="ARBA" id="ARBA00025719"/>
    </source>
</evidence>
<evidence type="ECO:0000256" key="3">
    <source>
        <dbReference type="ARBA" id="ARBA00022737"/>
    </source>
</evidence>
<keyword evidence="2" id="KW-0575">Peroxidase</keyword>
<dbReference type="Gene3D" id="3.40.30.10">
    <property type="entry name" value="Glutaredoxin"/>
    <property type="match status" value="1"/>
</dbReference>
<feature type="compositionally biased region" description="Low complexity" evidence="8">
    <location>
        <begin position="1049"/>
        <end position="1074"/>
    </location>
</feature>
<feature type="region of interest" description="Disordered" evidence="8">
    <location>
        <begin position="524"/>
        <end position="547"/>
    </location>
</feature>
<evidence type="ECO:0000256" key="8">
    <source>
        <dbReference type="SAM" id="MobiDB-lite"/>
    </source>
</evidence>
<gene>
    <name evidence="10" type="ORF">AUEXF2481DRAFT_62851</name>
</gene>
<dbReference type="Pfam" id="PF00578">
    <property type="entry name" value="AhpC-TSA"/>
    <property type="match status" value="1"/>
</dbReference>
<dbReference type="PANTHER" id="PTHR43503:SF2">
    <property type="entry name" value="NEGATIVE REGULATOR OF SPORULATION MDS3-RELATED"/>
    <property type="match status" value="1"/>
</dbReference>
<dbReference type="InterPro" id="IPR019479">
    <property type="entry name" value="Peroxiredoxin_C"/>
</dbReference>
<evidence type="ECO:0000259" key="9">
    <source>
        <dbReference type="PROSITE" id="PS51352"/>
    </source>
</evidence>
<dbReference type="Gene3D" id="2.120.10.80">
    <property type="entry name" value="Kelch-type beta propeller"/>
    <property type="match status" value="1"/>
</dbReference>
<dbReference type="AlphaFoldDB" id="A0A074ZIJ5"/>
<dbReference type="PANTHER" id="PTHR43503">
    <property type="entry name" value="MCG48959-RELATED"/>
    <property type="match status" value="1"/>
</dbReference>
<keyword evidence="6" id="KW-0676">Redox-active center</keyword>
<feature type="region of interest" description="Disordered" evidence="8">
    <location>
        <begin position="974"/>
        <end position="1086"/>
    </location>
</feature>
<reference evidence="10 11" key="1">
    <citation type="journal article" date="2014" name="BMC Genomics">
        <title>Genome sequencing of four Aureobasidium pullulans varieties: biotechnological potential, stress tolerance, and description of new species.</title>
        <authorList>
            <person name="Gostin Ar C."/>
            <person name="Ohm R.A."/>
            <person name="Kogej T."/>
            <person name="Sonjak S."/>
            <person name="Turk M."/>
            <person name="Zajc J."/>
            <person name="Zalar P."/>
            <person name="Grube M."/>
            <person name="Sun H."/>
            <person name="Han J."/>
            <person name="Sharma A."/>
            <person name="Chiniquy J."/>
            <person name="Ngan C.Y."/>
            <person name="Lipzen A."/>
            <person name="Barry K."/>
            <person name="Grigoriev I.V."/>
            <person name="Gunde-Cimerman N."/>
        </authorList>
    </citation>
    <scope>NUCLEOTIDE SEQUENCE [LARGE SCALE GENOMIC DNA]</scope>
    <source>
        <strain evidence="10 11">EXF-2481</strain>
    </source>
</reference>
<dbReference type="InterPro" id="IPR011333">
    <property type="entry name" value="SKP1/BTB/POZ_sf"/>
</dbReference>
<evidence type="ECO:0000256" key="1">
    <source>
        <dbReference type="ARBA" id="ARBA00022441"/>
    </source>
</evidence>
<feature type="compositionally biased region" description="Polar residues" evidence="8">
    <location>
        <begin position="225"/>
        <end position="239"/>
    </location>
</feature>
<dbReference type="EMBL" id="KL584752">
    <property type="protein sequence ID" value="KEQ98376.1"/>
    <property type="molecule type" value="Genomic_DNA"/>
</dbReference>
<dbReference type="FunFam" id="3.30.1020.10:FF:000001">
    <property type="entry name" value="1-Cys peroxiredoxin"/>
    <property type="match status" value="1"/>
</dbReference>
<dbReference type="InterPro" id="IPR013766">
    <property type="entry name" value="Thioredoxin_domain"/>
</dbReference>
<dbReference type="Gene3D" id="3.30.710.10">
    <property type="entry name" value="Potassium Channel Kv1.1, Chain A"/>
    <property type="match status" value="1"/>
</dbReference>
<sequence length="1086" mass="116697">MSQRPEPLRLGSVAPNFDADTTNGPINFHEFIGDKWVILFSHPEDYTPVCTTELGAFAKLEPEFTKRGVKLIGLSANTVDSHGGWIKDIDEISGSSLKFPIIGDKERQVALAYDMLDHQDATNVDSKGIAFTIRSVFIIDPKKTIRTILSYPASTGRNTAEVLRIVDSLQTGDKHRITTPINWVPGDDVIVHPSIKTEEAQKIFPKVNIVKPYLRFTSLPKEETSSSAQLSVISGQSGLSRRDDYESASEMDAMAHASHPGRSNAGSPVPPQTPSAGSATANLSGLVCNVHRTTGREPHPLVGATTTILGDKLYVFGGRKISKSRPTLTSDLYELDLPRRHWSKIETKGDVPPPRYFHSVCSLGDNKLVCYGGMSPEGGPAAQNESPDAQVSVMSDVHVYDIPSHTWTKIGTGEAPQGRYAHCAAILPSGAVFASSNAPLSAIHHNPSGPQPNSGSIGVDLDGRGGAEMIVVGGQDSNNQYIEQISVFNLRSLKWTSTKPMSGRSCGAYRSVVTPLVSMESTKVGAGHEASIDDYDDDDEDDDSDLNSSGSAMLIYTNYNFLDVKLELQVRNRDGTLVDKQMQGTVTPPGLRFPTGGVIGNNFVVAGTFLTSSKQEFSLWALDLRSLTWARIDSGSSIFSQGSWNRGVLWERRNSFIILGNRKRNLVDDYNNRRLNFNNMCVVQLEAFGLYDNPRKACPTSDYISSSAPQYQPGSEGSAGGRRLYSGAEELGETMLQSRELCDMDFLAIDGTRLPVNSRLIGRRWGPFFNQLVRESAGPNESGETATLRPATMASRNSSITITPTLTSNGSTLTANSVTGTTVTLEPADVRNMPPNSRPRTLYLPHTVPALQALIHYLYTGSLPQQPSHLATPQIFCSLLQLARPYEIDGLAEEVTERLHETLDGRNAAAIFNAAAMAAGGGQGVVFKEINTSVHPPRVQSLAGIEALSINGSGGAGGRNPLRVDTEIANGRTTRTTLRGESLTEEDEDVPDSASTTGSAYSVTSSRQGGRDDDEIWDGGQSHVIGLQKRGLRGLMEGRRIRERGRSDGTGAASSVTGSSSVAGGSVASGSMSGPSDPKGLGLGIS</sequence>
<keyword evidence="1" id="KW-0880">Kelch repeat</keyword>